<comment type="caution">
    <text evidence="3">The sequence shown here is derived from an EMBL/GenBank/DDBJ whole genome shotgun (WGS) entry which is preliminary data.</text>
</comment>
<proteinExistence type="predicted"/>
<evidence type="ECO:0000256" key="1">
    <source>
        <dbReference type="SAM" id="Phobius"/>
    </source>
</evidence>
<dbReference type="GO" id="GO:0000030">
    <property type="term" value="F:mannosyltransferase activity"/>
    <property type="evidence" value="ECO:0007669"/>
    <property type="project" value="TreeGrafter"/>
</dbReference>
<dbReference type="EMBL" id="JAULSU010000002">
    <property type="protein sequence ID" value="KAK0626239.1"/>
    <property type="molecule type" value="Genomic_DNA"/>
</dbReference>
<feature type="transmembrane region" description="Helical" evidence="1">
    <location>
        <begin position="197"/>
        <end position="222"/>
    </location>
</feature>
<accession>A0AA40C696</accession>
<evidence type="ECO:0000256" key="2">
    <source>
        <dbReference type="SAM" id="SignalP"/>
    </source>
</evidence>
<reference evidence="3" key="1">
    <citation type="submission" date="2023-06" db="EMBL/GenBank/DDBJ databases">
        <title>Genome-scale phylogeny and comparative genomics of the fungal order Sordariales.</title>
        <authorList>
            <consortium name="Lawrence Berkeley National Laboratory"/>
            <person name="Hensen N."/>
            <person name="Bonometti L."/>
            <person name="Westerberg I."/>
            <person name="Brannstrom I.O."/>
            <person name="Guillou S."/>
            <person name="Cros-Aarteil S."/>
            <person name="Calhoun S."/>
            <person name="Haridas S."/>
            <person name="Kuo A."/>
            <person name="Mondo S."/>
            <person name="Pangilinan J."/>
            <person name="Riley R."/>
            <person name="Labutti K."/>
            <person name="Andreopoulos B."/>
            <person name="Lipzen A."/>
            <person name="Chen C."/>
            <person name="Yanf M."/>
            <person name="Daum C."/>
            <person name="Ng V."/>
            <person name="Clum A."/>
            <person name="Steindorff A."/>
            <person name="Ohm R."/>
            <person name="Martin F."/>
            <person name="Silar P."/>
            <person name="Natvig D."/>
            <person name="Lalanne C."/>
            <person name="Gautier V."/>
            <person name="Ament-Velasquez S.L."/>
            <person name="Kruys A."/>
            <person name="Hutchinson M.I."/>
            <person name="Powell A.J."/>
            <person name="Barry K."/>
            <person name="Miller A.N."/>
            <person name="Grigoriev I.V."/>
            <person name="Debuchy R."/>
            <person name="Gladieux P."/>
            <person name="Thoren M.H."/>
            <person name="Johannesson H."/>
        </authorList>
    </citation>
    <scope>NUCLEOTIDE SEQUENCE</scope>
    <source>
        <strain evidence="3">CBS 606.72</strain>
    </source>
</reference>
<dbReference type="PANTHER" id="PTHR28022:SF1">
    <property type="entry name" value="GPI MANNOSYLTRANSFERASE 2 SUBUNIT PGA1"/>
    <property type="match status" value="1"/>
</dbReference>
<keyword evidence="1" id="KW-0812">Transmembrane</keyword>
<feature type="signal peptide" evidence="2">
    <location>
        <begin position="1"/>
        <end position="20"/>
    </location>
</feature>
<keyword evidence="2" id="KW-0732">Signal</keyword>
<gene>
    <name evidence="3" type="ORF">B0T14DRAFT_534436</name>
</gene>
<dbReference type="Pfam" id="PF10333">
    <property type="entry name" value="Pga1"/>
    <property type="match status" value="1"/>
</dbReference>
<dbReference type="InterPro" id="IPR019433">
    <property type="entry name" value="GPI_ManTrfase_II_coact_Pga1"/>
</dbReference>
<evidence type="ECO:0000313" key="3">
    <source>
        <dbReference type="EMBL" id="KAK0626239.1"/>
    </source>
</evidence>
<feature type="chain" id="PRO_5041330240" evidence="2">
    <location>
        <begin position="21"/>
        <end position="233"/>
    </location>
</feature>
<dbReference type="GO" id="GO:0031501">
    <property type="term" value="C:mannosyltransferase complex"/>
    <property type="evidence" value="ECO:0007669"/>
    <property type="project" value="TreeGrafter"/>
</dbReference>
<evidence type="ECO:0000313" key="4">
    <source>
        <dbReference type="Proteomes" id="UP001175000"/>
    </source>
</evidence>
<dbReference type="Proteomes" id="UP001175000">
    <property type="component" value="Unassembled WGS sequence"/>
</dbReference>
<organism evidence="3 4">
    <name type="scientific">Immersiella caudata</name>
    <dbReference type="NCBI Taxonomy" id="314043"/>
    <lineage>
        <taxon>Eukaryota</taxon>
        <taxon>Fungi</taxon>
        <taxon>Dikarya</taxon>
        <taxon>Ascomycota</taxon>
        <taxon>Pezizomycotina</taxon>
        <taxon>Sordariomycetes</taxon>
        <taxon>Sordariomycetidae</taxon>
        <taxon>Sordariales</taxon>
        <taxon>Lasiosphaeriaceae</taxon>
        <taxon>Immersiella</taxon>
    </lineage>
</organism>
<dbReference type="AlphaFoldDB" id="A0AA40C696"/>
<name>A0AA40C696_9PEZI</name>
<dbReference type="GO" id="GO:0006506">
    <property type="term" value="P:GPI anchor biosynthetic process"/>
    <property type="evidence" value="ECO:0007669"/>
    <property type="project" value="TreeGrafter"/>
</dbReference>
<dbReference type="GO" id="GO:0005789">
    <property type="term" value="C:endoplasmic reticulum membrane"/>
    <property type="evidence" value="ECO:0007669"/>
    <property type="project" value="TreeGrafter"/>
</dbReference>
<dbReference type="PANTHER" id="PTHR28022">
    <property type="entry name" value="GPI MANNOSYLTRANSFERASE 2 SUBUNIT PGA1"/>
    <property type="match status" value="1"/>
</dbReference>
<protein>
    <submittedName>
        <fullName evidence="3">Uncharacterized protein</fullName>
    </submittedName>
</protein>
<keyword evidence="1" id="KW-1133">Transmembrane helix</keyword>
<keyword evidence="1" id="KW-0472">Membrane</keyword>
<keyword evidence="4" id="KW-1185">Reference proteome</keyword>
<sequence>MAPFFPHLLKLLCLSQLAAANVEKAIFLGPEGVPVPLAHPTLEDLHIDTLTPQENWSLRTRISAKFPSESSPHGDTTWLLLDNLQAGQRYEVRICWAATQPTSFTLRTHELSTVFDTPDLIASLWAYSTARQPADATPKAQTSGERRSSVLFLEIIAAADFFTTNATLMQNPPLVDADITLDPFLFNVLPRSLVPTIGYIIVVAAGSFMVARWVVAQIHTIISNDPQKQKKQQ</sequence>